<dbReference type="STRING" id="871741.SAMN05192570_1368"/>
<name>A0A1I6PXB2_9CAUL</name>
<sequence>MRMLLALAGAAVLAGCGTMVGNAGPAPAGFDASASRFEGWVRVTGEEFQLFAEQRDLRNPGSRACVSGALPRNLQRASGDISGSQVRFFGRTLAWSARNQPQTHDWQGSSITNACRKDVVILADRVEVVR</sequence>
<evidence type="ECO:0008006" key="4">
    <source>
        <dbReference type="Google" id="ProtNLM"/>
    </source>
</evidence>
<dbReference type="PROSITE" id="PS51257">
    <property type="entry name" value="PROKAR_LIPOPROTEIN"/>
    <property type="match status" value="1"/>
</dbReference>
<dbReference type="AlphaFoldDB" id="A0A1I6PXB2"/>
<protein>
    <recommendedName>
        <fullName evidence="4">Lipoprotein</fullName>
    </recommendedName>
</protein>
<feature type="signal peptide" evidence="1">
    <location>
        <begin position="1"/>
        <end position="23"/>
    </location>
</feature>
<evidence type="ECO:0000256" key="1">
    <source>
        <dbReference type="SAM" id="SignalP"/>
    </source>
</evidence>
<gene>
    <name evidence="2" type="ORF">SAMN05192570_1368</name>
</gene>
<reference evidence="3" key="1">
    <citation type="submission" date="2016-10" db="EMBL/GenBank/DDBJ databases">
        <authorList>
            <person name="Varghese N."/>
            <person name="Submissions S."/>
        </authorList>
    </citation>
    <scope>NUCLEOTIDE SEQUENCE [LARGE SCALE GENOMIC DNA]</scope>
    <source>
        <strain evidence="3">CGMCC 1.10683</strain>
    </source>
</reference>
<proteinExistence type="predicted"/>
<accession>A0A1I6PXB2</accession>
<keyword evidence="1" id="KW-0732">Signal</keyword>
<organism evidence="2 3">
    <name type="scientific">Brevundimonas viscosa</name>
    <dbReference type="NCBI Taxonomy" id="871741"/>
    <lineage>
        <taxon>Bacteria</taxon>
        <taxon>Pseudomonadati</taxon>
        <taxon>Pseudomonadota</taxon>
        <taxon>Alphaproteobacteria</taxon>
        <taxon>Caulobacterales</taxon>
        <taxon>Caulobacteraceae</taxon>
        <taxon>Brevundimonas</taxon>
    </lineage>
</organism>
<evidence type="ECO:0000313" key="3">
    <source>
        <dbReference type="Proteomes" id="UP000198788"/>
    </source>
</evidence>
<keyword evidence="3" id="KW-1185">Reference proteome</keyword>
<dbReference type="EMBL" id="FOZV01000002">
    <property type="protein sequence ID" value="SFS44829.1"/>
    <property type="molecule type" value="Genomic_DNA"/>
</dbReference>
<dbReference type="OrthoDB" id="7206052at2"/>
<dbReference type="Proteomes" id="UP000198788">
    <property type="component" value="Unassembled WGS sequence"/>
</dbReference>
<evidence type="ECO:0000313" key="2">
    <source>
        <dbReference type="EMBL" id="SFS44829.1"/>
    </source>
</evidence>
<feature type="chain" id="PRO_5011601845" description="Lipoprotein" evidence="1">
    <location>
        <begin position="24"/>
        <end position="130"/>
    </location>
</feature>